<evidence type="ECO:0000256" key="1">
    <source>
        <dbReference type="ARBA" id="ARBA00022714"/>
    </source>
</evidence>
<reference evidence="8 9" key="1">
    <citation type="submission" date="2018-10" db="EMBL/GenBank/DDBJ databases">
        <authorList>
            <person name="Criscuolo A."/>
        </authorList>
    </citation>
    <scope>NUCLEOTIDE SEQUENCE [LARGE SCALE GENOMIC DNA]</scope>
    <source>
        <strain evidence="8">DnA1</strain>
    </source>
</reference>
<evidence type="ECO:0000256" key="4">
    <source>
        <dbReference type="ARBA" id="ARBA00023014"/>
    </source>
</evidence>
<evidence type="ECO:0000313" key="8">
    <source>
        <dbReference type="EMBL" id="VCU68617.1"/>
    </source>
</evidence>
<dbReference type="RefSeq" id="WP_124077855.1">
    <property type="nucleotide sequence ID" value="NZ_UWPJ01000007.1"/>
</dbReference>
<organism evidence="8 9">
    <name type="scientific">Pigmentiphaga humi</name>
    <dbReference type="NCBI Taxonomy" id="2478468"/>
    <lineage>
        <taxon>Bacteria</taxon>
        <taxon>Pseudomonadati</taxon>
        <taxon>Pseudomonadota</taxon>
        <taxon>Betaproteobacteria</taxon>
        <taxon>Burkholderiales</taxon>
        <taxon>Alcaligenaceae</taxon>
        <taxon>Pigmentiphaga</taxon>
    </lineage>
</organism>
<dbReference type="PANTHER" id="PTHR21496">
    <property type="entry name" value="FERREDOXIN-RELATED"/>
    <property type="match status" value="1"/>
</dbReference>
<evidence type="ECO:0000256" key="3">
    <source>
        <dbReference type="ARBA" id="ARBA00023004"/>
    </source>
</evidence>
<dbReference type="OrthoDB" id="9800167at2"/>
<name>A0A3P4AX50_9BURK</name>
<dbReference type="Proteomes" id="UP000277294">
    <property type="component" value="Unassembled WGS sequence"/>
</dbReference>
<dbReference type="AlphaFoldDB" id="A0A3P4AX50"/>
<dbReference type="SUPFAM" id="SSF50022">
    <property type="entry name" value="ISP domain"/>
    <property type="match status" value="1"/>
</dbReference>
<keyword evidence="3" id="KW-0408">Iron</keyword>
<dbReference type="PANTHER" id="PTHR21496:SF0">
    <property type="entry name" value="RIESKE DOMAIN-CONTAINING PROTEIN"/>
    <property type="match status" value="1"/>
</dbReference>
<dbReference type="GO" id="GO:0046872">
    <property type="term" value="F:metal ion binding"/>
    <property type="evidence" value="ECO:0007669"/>
    <property type="project" value="UniProtKB-KW"/>
</dbReference>
<evidence type="ECO:0000256" key="5">
    <source>
        <dbReference type="ARBA" id="ARBA00034078"/>
    </source>
</evidence>
<sequence>MNWTRIAKVADVGDDEGMPFNLDGKELALFRSDGEFFATDNVCTHQYALLSDGYVEDGCVECPLHQAQFDLRTGEAKCAPATQPIRVYPIKVEEDDIYVAIE</sequence>
<dbReference type="GO" id="GO:0051537">
    <property type="term" value="F:2 iron, 2 sulfur cluster binding"/>
    <property type="evidence" value="ECO:0007669"/>
    <property type="project" value="UniProtKB-KW"/>
</dbReference>
<gene>
    <name evidence="8" type="primary">ndoA_1</name>
    <name evidence="8" type="ORF">PIGHUM_00674</name>
</gene>
<dbReference type="Pfam" id="PF00355">
    <property type="entry name" value="Rieske"/>
    <property type="match status" value="1"/>
</dbReference>
<comment type="similarity">
    <text evidence="6">Belongs to the bacterial ring-hydroxylating dioxygenase ferredoxin component family.</text>
</comment>
<comment type="cofactor">
    <cofactor evidence="5">
        <name>[2Fe-2S] cluster</name>
        <dbReference type="ChEBI" id="CHEBI:190135"/>
    </cofactor>
</comment>
<dbReference type="CDD" id="cd03528">
    <property type="entry name" value="Rieske_RO_ferredoxin"/>
    <property type="match status" value="1"/>
</dbReference>
<keyword evidence="8" id="KW-0223">Dioxygenase</keyword>
<evidence type="ECO:0000256" key="2">
    <source>
        <dbReference type="ARBA" id="ARBA00022723"/>
    </source>
</evidence>
<keyword evidence="1" id="KW-0001">2Fe-2S</keyword>
<evidence type="ECO:0000256" key="6">
    <source>
        <dbReference type="ARBA" id="ARBA00038001"/>
    </source>
</evidence>
<keyword evidence="4" id="KW-0411">Iron-sulfur</keyword>
<dbReference type="EMBL" id="UWPJ01000007">
    <property type="protein sequence ID" value="VCU68617.1"/>
    <property type="molecule type" value="Genomic_DNA"/>
</dbReference>
<evidence type="ECO:0000313" key="9">
    <source>
        <dbReference type="Proteomes" id="UP000277294"/>
    </source>
</evidence>
<protein>
    <submittedName>
        <fullName evidence="8">Naphthalene 1,2-dioxygenase system ferredoxin subunit</fullName>
    </submittedName>
</protein>
<dbReference type="Gene3D" id="2.102.10.10">
    <property type="entry name" value="Rieske [2Fe-2S] iron-sulphur domain"/>
    <property type="match status" value="1"/>
</dbReference>
<proteinExistence type="inferred from homology"/>
<keyword evidence="9" id="KW-1185">Reference proteome</keyword>
<dbReference type="InterPro" id="IPR017941">
    <property type="entry name" value="Rieske_2Fe-2S"/>
</dbReference>
<dbReference type="InterPro" id="IPR036922">
    <property type="entry name" value="Rieske_2Fe-2S_sf"/>
</dbReference>
<accession>A0A3P4AX50</accession>
<keyword evidence="8" id="KW-0560">Oxidoreductase</keyword>
<keyword evidence="2" id="KW-0479">Metal-binding</keyword>
<dbReference type="GO" id="GO:0051213">
    <property type="term" value="F:dioxygenase activity"/>
    <property type="evidence" value="ECO:0007669"/>
    <property type="project" value="UniProtKB-KW"/>
</dbReference>
<dbReference type="PROSITE" id="PS51296">
    <property type="entry name" value="RIESKE"/>
    <property type="match status" value="1"/>
</dbReference>
<feature type="domain" description="Rieske" evidence="7">
    <location>
        <begin position="4"/>
        <end position="99"/>
    </location>
</feature>
<evidence type="ECO:0000259" key="7">
    <source>
        <dbReference type="PROSITE" id="PS51296"/>
    </source>
</evidence>